<name>A0A7U2EX10_PHANO</name>
<proteinExistence type="predicted"/>
<dbReference type="RefSeq" id="XP_001797873.1">
    <property type="nucleotide sequence ID" value="XM_001797821.1"/>
</dbReference>
<dbReference type="OMA" id="GLWAWKK"/>
<evidence type="ECO:0000313" key="3">
    <source>
        <dbReference type="Proteomes" id="UP000663193"/>
    </source>
</evidence>
<dbReference type="EMBL" id="CP069026">
    <property type="protein sequence ID" value="QRC94282.1"/>
    <property type="molecule type" value="Genomic_DNA"/>
</dbReference>
<dbReference type="OrthoDB" id="3770004at2759"/>
<keyword evidence="3" id="KW-1185">Reference proteome</keyword>
<dbReference type="KEGG" id="pno:SNOG_07538"/>
<feature type="compositionally biased region" description="Low complexity" evidence="1">
    <location>
        <begin position="83"/>
        <end position="94"/>
    </location>
</feature>
<accession>A0A7U2EX10</accession>
<dbReference type="VEuPathDB" id="FungiDB:JI435_075380"/>
<dbReference type="Proteomes" id="UP000663193">
    <property type="component" value="Chromosome 4"/>
</dbReference>
<evidence type="ECO:0000313" key="2">
    <source>
        <dbReference type="EMBL" id="QRC94282.1"/>
    </source>
</evidence>
<dbReference type="AlphaFoldDB" id="A0A7U2EX10"/>
<sequence>MAGRILPLALAVVAGVSISVATFGEELKEQRRKRLQEEYEREVAAHAALTGQSRTPIPSTTIPPPSPHQIPVQQEVVKEDAKASSSEATSSWSSMIGLWAWKEGAKENAAPEGHQTSAPAQSPAEAKPGKP</sequence>
<protein>
    <submittedName>
        <fullName evidence="2">Uncharacterized protein</fullName>
    </submittedName>
</protein>
<gene>
    <name evidence="2" type="ORF">JI435_075380</name>
</gene>
<feature type="region of interest" description="Disordered" evidence="1">
    <location>
        <begin position="46"/>
        <end position="131"/>
    </location>
</feature>
<evidence type="ECO:0000256" key="1">
    <source>
        <dbReference type="SAM" id="MobiDB-lite"/>
    </source>
</evidence>
<reference evidence="3" key="1">
    <citation type="journal article" date="2021" name="BMC Genomics">
        <title>Chromosome-level genome assembly and manually-curated proteome of model necrotroph Parastagonospora nodorum Sn15 reveals a genome-wide trove of candidate effector homologs, and redundancy of virulence-related functions within an accessory chromosome.</title>
        <authorList>
            <person name="Bertazzoni S."/>
            <person name="Jones D.A.B."/>
            <person name="Phan H.T."/>
            <person name="Tan K.-C."/>
            <person name="Hane J.K."/>
        </authorList>
    </citation>
    <scope>NUCLEOTIDE SEQUENCE [LARGE SCALE GENOMIC DNA]</scope>
    <source>
        <strain evidence="3">SN15 / ATCC MYA-4574 / FGSC 10173)</strain>
    </source>
</reference>
<organism evidence="2 3">
    <name type="scientific">Phaeosphaeria nodorum (strain SN15 / ATCC MYA-4574 / FGSC 10173)</name>
    <name type="common">Glume blotch fungus</name>
    <name type="synonym">Parastagonospora nodorum</name>
    <dbReference type="NCBI Taxonomy" id="321614"/>
    <lineage>
        <taxon>Eukaryota</taxon>
        <taxon>Fungi</taxon>
        <taxon>Dikarya</taxon>
        <taxon>Ascomycota</taxon>
        <taxon>Pezizomycotina</taxon>
        <taxon>Dothideomycetes</taxon>
        <taxon>Pleosporomycetidae</taxon>
        <taxon>Pleosporales</taxon>
        <taxon>Pleosporineae</taxon>
        <taxon>Phaeosphaeriaceae</taxon>
        <taxon>Parastagonospora</taxon>
    </lineage>
</organism>